<evidence type="ECO:0000313" key="4">
    <source>
        <dbReference type="Proteomes" id="UP001589795"/>
    </source>
</evidence>
<keyword evidence="2" id="KW-1133">Transmembrane helix</keyword>
<sequence length="94" mass="10114">MFVLLYLIAVGATSILIALLGIFDGLSFWTILTQLAILLVAAQVLVVGYVALQATWSKRDVARRRAGRSGRNGAAKAGRRWAKVPSANTAGHRH</sequence>
<evidence type="ECO:0000256" key="1">
    <source>
        <dbReference type="SAM" id="MobiDB-lite"/>
    </source>
</evidence>
<proteinExistence type="predicted"/>
<keyword evidence="2" id="KW-0472">Membrane</keyword>
<reference evidence="3 4" key="1">
    <citation type="submission" date="2024-09" db="EMBL/GenBank/DDBJ databases">
        <authorList>
            <person name="Sun Q."/>
            <person name="Mori K."/>
        </authorList>
    </citation>
    <scope>NUCLEOTIDE SEQUENCE [LARGE SCALE GENOMIC DNA]</scope>
    <source>
        <strain evidence="3 4">CCM 7904</strain>
    </source>
</reference>
<gene>
    <name evidence="3" type="ORF">ACFFIZ_17210</name>
</gene>
<comment type="caution">
    <text evidence="3">The sequence shown here is derived from an EMBL/GenBank/DDBJ whole genome shotgun (WGS) entry which is preliminary data.</text>
</comment>
<feature type="region of interest" description="Disordered" evidence="1">
    <location>
        <begin position="65"/>
        <end position="94"/>
    </location>
</feature>
<organism evidence="3 4">
    <name type="scientific">Paracoccus rhizosphaerae</name>
    <dbReference type="NCBI Taxonomy" id="1133347"/>
    <lineage>
        <taxon>Bacteria</taxon>
        <taxon>Pseudomonadati</taxon>
        <taxon>Pseudomonadota</taxon>
        <taxon>Alphaproteobacteria</taxon>
        <taxon>Rhodobacterales</taxon>
        <taxon>Paracoccaceae</taxon>
        <taxon>Paracoccus</taxon>
    </lineage>
</organism>
<dbReference type="EMBL" id="JBHLWQ010000159">
    <property type="protein sequence ID" value="MFC0201998.1"/>
    <property type="molecule type" value="Genomic_DNA"/>
</dbReference>
<feature type="transmembrane region" description="Helical" evidence="2">
    <location>
        <begin position="5"/>
        <end position="23"/>
    </location>
</feature>
<protein>
    <recommendedName>
        <fullName evidence="5">Exopolysaccharide production repressor protein</fullName>
    </recommendedName>
</protein>
<feature type="transmembrane region" description="Helical" evidence="2">
    <location>
        <begin position="35"/>
        <end position="56"/>
    </location>
</feature>
<keyword evidence="2" id="KW-0812">Transmembrane</keyword>
<name>A0ABV6CSP4_9RHOB</name>
<evidence type="ECO:0008006" key="5">
    <source>
        <dbReference type="Google" id="ProtNLM"/>
    </source>
</evidence>
<dbReference type="RefSeq" id="WP_265508209.1">
    <property type="nucleotide sequence ID" value="NZ_JAOTBE010000062.1"/>
</dbReference>
<evidence type="ECO:0000256" key="2">
    <source>
        <dbReference type="SAM" id="Phobius"/>
    </source>
</evidence>
<accession>A0ABV6CSP4</accession>
<keyword evidence="4" id="KW-1185">Reference proteome</keyword>
<evidence type="ECO:0000313" key="3">
    <source>
        <dbReference type="EMBL" id="MFC0201998.1"/>
    </source>
</evidence>
<dbReference type="Proteomes" id="UP001589795">
    <property type="component" value="Unassembled WGS sequence"/>
</dbReference>